<reference evidence="1 2" key="1">
    <citation type="submission" date="2018-12" db="EMBL/GenBank/DDBJ databases">
        <title>YIM 101343 draft genome.</title>
        <authorList>
            <person name="Chen X."/>
        </authorList>
    </citation>
    <scope>NUCLEOTIDE SEQUENCE [LARGE SCALE GENOMIC DNA]</scope>
    <source>
        <strain evidence="1 2">YIM 101343</strain>
    </source>
</reference>
<proteinExistence type="predicted"/>
<keyword evidence="2" id="KW-1185">Reference proteome</keyword>
<protein>
    <submittedName>
        <fullName evidence="1">Uncharacterized protein</fullName>
    </submittedName>
</protein>
<dbReference type="AlphaFoldDB" id="A0A3R9ZHM1"/>
<dbReference type="Proteomes" id="UP000274907">
    <property type="component" value="Unassembled WGS sequence"/>
</dbReference>
<evidence type="ECO:0000313" key="1">
    <source>
        <dbReference type="EMBL" id="RSZ61539.1"/>
    </source>
</evidence>
<comment type="caution">
    <text evidence="1">The sequence shown here is derived from an EMBL/GenBank/DDBJ whole genome shotgun (WGS) entry which is preliminary data.</text>
</comment>
<dbReference type="EMBL" id="RXHJ01000019">
    <property type="protein sequence ID" value="RSZ61539.1"/>
    <property type="molecule type" value="Genomic_DNA"/>
</dbReference>
<organism evidence="1 2">
    <name type="scientific">Corynebacterium hylobatis</name>
    <dbReference type="NCBI Taxonomy" id="1859290"/>
    <lineage>
        <taxon>Bacteria</taxon>
        <taxon>Bacillati</taxon>
        <taxon>Actinomycetota</taxon>
        <taxon>Actinomycetes</taxon>
        <taxon>Mycobacteriales</taxon>
        <taxon>Corynebacteriaceae</taxon>
        <taxon>Corynebacterium</taxon>
    </lineage>
</organism>
<gene>
    <name evidence="1" type="ORF">EAH68_12820</name>
</gene>
<evidence type="ECO:0000313" key="2">
    <source>
        <dbReference type="Proteomes" id="UP000274907"/>
    </source>
</evidence>
<name>A0A3R9ZHM1_9CORY</name>
<accession>A0A3R9ZHM1</accession>
<sequence length="94" mass="9895">MHIPTQQEIDARARQLGQDINGTCPPHLRAGIARQLAQESAAQSEAPPEALAEVAARFDRELASLGVPELVRAHAVGGLISSLALGNTEITPHS</sequence>
<dbReference type="RefSeq" id="WP_126121736.1">
    <property type="nucleotide sequence ID" value="NZ_RXHJ01000019.1"/>
</dbReference>